<evidence type="ECO:0000256" key="5">
    <source>
        <dbReference type="PROSITE-ProRule" id="PRU10141"/>
    </source>
</evidence>
<dbReference type="InterPro" id="IPR011009">
    <property type="entry name" value="Kinase-like_dom_sf"/>
</dbReference>
<dbReference type="PIRSF" id="PIRSF000654">
    <property type="entry name" value="Integrin-linked_kinase"/>
    <property type="match status" value="1"/>
</dbReference>
<evidence type="ECO:0000256" key="2">
    <source>
        <dbReference type="ARBA" id="ARBA00022741"/>
    </source>
</evidence>
<accession>D8SKB3</accession>
<protein>
    <recommendedName>
        <fullName evidence="7">Protein kinase domain-containing protein</fullName>
    </recommendedName>
</protein>
<dbReference type="Pfam" id="PF00069">
    <property type="entry name" value="Pkinase"/>
    <property type="match status" value="1"/>
</dbReference>
<dbReference type="Gene3D" id="3.30.200.20">
    <property type="entry name" value="Phosphorylase Kinase, domain 1"/>
    <property type="match status" value="1"/>
</dbReference>
<feature type="binding site" evidence="5">
    <location>
        <position position="29"/>
    </location>
    <ligand>
        <name>ATP</name>
        <dbReference type="ChEBI" id="CHEBI:30616"/>
    </ligand>
</feature>
<evidence type="ECO:0000256" key="6">
    <source>
        <dbReference type="RuleBase" id="RU000304"/>
    </source>
</evidence>
<dbReference type="CDD" id="cd13999">
    <property type="entry name" value="STKc_MAP3K-like"/>
    <property type="match status" value="1"/>
</dbReference>
<evidence type="ECO:0000313" key="9">
    <source>
        <dbReference type="Proteomes" id="UP000001514"/>
    </source>
</evidence>
<dbReference type="GO" id="GO:0005524">
    <property type="term" value="F:ATP binding"/>
    <property type="evidence" value="ECO:0007669"/>
    <property type="project" value="UniProtKB-UniRule"/>
</dbReference>
<sequence length="285" mass="32196">QVELKGPLGKGTSSVTVRGIWHGLDVAVKCIQPHSFQDMESFSRFCQEVELLSKNRHPYVIRLLAACLRPPEHAWIVTEYFPLTLTEWLHGDKKRRKQRSHPLPPLRSRLRVALEVALGMQYLHELKPRVVHRDLKPSNIFLDDGLHARVADFGFGRFLQDDEKSLTGETGTYIYMAPEVIRHEPYDGSCDVYSFGVILCELATGEPPYVELSSGPMQIALSVAYEDLRPALPSNSTEKFLPALIEAAWHKKADQRPTFAEIVWRLRRLLIPVGSGCCPGTSSLK</sequence>
<dbReference type="GO" id="GO:0004674">
    <property type="term" value="F:protein serine/threonine kinase activity"/>
    <property type="evidence" value="ECO:0007669"/>
    <property type="project" value="UniProtKB-KW"/>
</dbReference>
<gene>
    <name evidence="8" type="ORF">SELMODRAFT_118910</name>
</gene>
<dbReference type="InterPro" id="IPR008271">
    <property type="entry name" value="Ser/Thr_kinase_AS"/>
</dbReference>
<dbReference type="InterPro" id="IPR017441">
    <property type="entry name" value="Protein_kinase_ATP_BS"/>
</dbReference>
<dbReference type="Gramene" id="EFJ15195">
    <property type="protein sequence ID" value="EFJ15195"/>
    <property type="gene ID" value="SELMODRAFT_118910"/>
</dbReference>
<dbReference type="InterPro" id="IPR051681">
    <property type="entry name" value="Ser/Thr_Kinases-Pseudokinases"/>
</dbReference>
<dbReference type="GO" id="GO:0004672">
    <property type="term" value="F:protein kinase activity"/>
    <property type="evidence" value="ECO:0000318"/>
    <property type="project" value="GO_Central"/>
</dbReference>
<dbReference type="InterPro" id="IPR000719">
    <property type="entry name" value="Prot_kinase_dom"/>
</dbReference>
<keyword evidence="6" id="KW-0723">Serine/threonine-protein kinase</keyword>
<evidence type="ECO:0000259" key="7">
    <source>
        <dbReference type="PROSITE" id="PS50011"/>
    </source>
</evidence>
<dbReference type="PANTHER" id="PTHR44329">
    <property type="entry name" value="SERINE/THREONINE-PROTEIN KINASE TNNI3K-RELATED"/>
    <property type="match status" value="1"/>
</dbReference>
<dbReference type="GO" id="GO:0005737">
    <property type="term" value="C:cytoplasm"/>
    <property type="evidence" value="ECO:0000318"/>
    <property type="project" value="GO_Central"/>
</dbReference>
<evidence type="ECO:0000256" key="3">
    <source>
        <dbReference type="ARBA" id="ARBA00022777"/>
    </source>
</evidence>
<dbReference type="EMBL" id="GL377624">
    <property type="protein sequence ID" value="EFJ15195.1"/>
    <property type="molecule type" value="Genomic_DNA"/>
</dbReference>
<dbReference type="PROSITE" id="PS50011">
    <property type="entry name" value="PROTEIN_KINASE_DOM"/>
    <property type="match status" value="1"/>
</dbReference>
<dbReference type="InParanoid" id="D8SKB3"/>
<feature type="domain" description="Protein kinase" evidence="7">
    <location>
        <begin position="2"/>
        <end position="270"/>
    </location>
</feature>
<proteinExistence type="inferred from homology"/>
<keyword evidence="1" id="KW-0808">Transferase</keyword>
<dbReference type="Gene3D" id="1.10.510.10">
    <property type="entry name" value="Transferase(Phosphotransferase) domain 1"/>
    <property type="match status" value="1"/>
</dbReference>
<dbReference type="Proteomes" id="UP000001514">
    <property type="component" value="Unassembled WGS sequence"/>
</dbReference>
<dbReference type="KEGG" id="smo:SELMODRAFT_118910"/>
<feature type="non-terminal residue" evidence="8">
    <location>
        <position position="1"/>
    </location>
</feature>
<evidence type="ECO:0000256" key="1">
    <source>
        <dbReference type="ARBA" id="ARBA00022679"/>
    </source>
</evidence>
<evidence type="ECO:0000313" key="8">
    <source>
        <dbReference type="EMBL" id="EFJ15195.1"/>
    </source>
</evidence>
<keyword evidence="2 5" id="KW-0547">Nucleotide-binding</keyword>
<dbReference type="OMA" id="FAMITCT"/>
<organism evidence="9">
    <name type="scientific">Selaginella moellendorffii</name>
    <name type="common">Spikemoss</name>
    <dbReference type="NCBI Taxonomy" id="88036"/>
    <lineage>
        <taxon>Eukaryota</taxon>
        <taxon>Viridiplantae</taxon>
        <taxon>Streptophyta</taxon>
        <taxon>Embryophyta</taxon>
        <taxon>Tracheophyta</taxon>
        <taxon>Lycopodiopsida</taxon>
        <taxon>Selaginellales</taxon>
        <taxon>Selaginellaceae</taxon>
        <taxon>Selaginella</taxon>
    </lineage>
</organism>
<dbReference type="eggNOG" id="KOG0192">
    <property type="taxonomic scope" value="Eukaryota"/>
</dbReference>
<dbReference type="PROSITE" id="PS00108">
    <property type="entry name" value="PROTEIN_KINASE_ST"/>
    <property type="match status" value="1"/>
</dbReference>
<dbReference type="PANTHER" id="PTHR44329:SF11">
    <property type="entry name" value="OS09G0443600 PROTEIN"/>
    <property type="match status" value="1"/>
</dbReference>
<dbReference type="SUPFAM" id="SSF56112">
    <property type="entry name" value="Protein kinase-like (PK-like)"/>
    <property type="match status" value="1"/>
</dbReference>
<dbReference type="AlphaFoldDB" id="D8SKB3"/>
<evidence type="ECO:0000256" key="4">
    <source>
        <dbReference type="ARBA" id="ARBA00022840"/>
    </source>
</evidence>
<dbReference type="STRING" id="88036.D8SKB3"/>
<dbReference type="PROSITE" id="PS00107">
    <property type="entry name" value="PROTEIN_KINASE_ATP"/>
    <property type="match status" value="1"/>
</dbReference>
<keyword evidence="4 5" id="KW-0067">ATP-binding</keyword>
<dbReference type="GO" id="GO:0007165">
    <property type="term" value="P:signal transduction"/>
    <property type="evidence" value="ECO:0000318"/>
    <property type="project" value="GO_Central"/>
</dbReference>
<keyword evidence="9" id="KW-1185">Reference proteome</keyword>
<reference evidence="8 9" key="1">
    <citation type="journal article" date="2011" name="Science">
        <title>The Selaginella genome identifies genetic changes associated with the evolution of vascular plants.</title>
        <authorList>
            <person name="Banks J.A."/>
            <person name="Nishiyama T."/>
            <person name="Hasebe M."/>
            <person name="Bowman J.L."/>
            <person name="Gribskov M."/>
            <person name="dePamphilis C."/>
            <person name="Albert V.A."/>
            <person name="Aono N."/>
            <person name="Aoyama T."/>
            <person name="Ambrose B.A."/>
            <person name="Ashton N.W."/>
            <person name="Axtell M.J."/>
            <person name="Barker E."/>
            <person name="Barker M.S."/>
            <person name="Bennetzen J.L."/>
            <person name="Bonawitz N.D."/>
            <person name="Chapple C."/>
            <person name="Cheng C."/>
            <person name="Correa L.G."/>
            <person name="Dacre M."/>
            <person name="DeBarry J."/>
            <person name="Dreyer I."/>
            <person name="Elias M."/>
            <person name="Engstrom E.M."/>
            <person name="Estelle M."/>
            <person name="Feng L."/>
            <person name="Finet C."/>
            <person name="Floyd S.K."/>
            <person name="Frommer W.B."/>
            <person name="Fujita T."/>
            <person name="Gramzow L."/>
            <person name="Gutensohn M."/>
            <person name="Harholt J."/>
            <person name="Hattori M."/>
            <person name="Heyl A."/>
            <person name="Hirai T."/>
            <person name="Hiwatashi Y."/>
            <person name="Ishikawa M."/>
            <person name="Iwata M."/>
            <person name="Karol K.G."/>
            <person name="Koehler B."/>
            <person name="Kolukisaoglu U."/>
            <person name="Kubo M."/>
            <person name="Kurata T."/>
            <person name="Lalonde S."/>
            <person name="Li K."/>
            <person name="Li Y."/>
            <person name="Litt A."/>
            <person name="Lyons E."/>
            <person name="Manning G."/>
            <person name="Maruyama T."/>
            <person name="Michael T.P."/>
            <person name="Mikami K."/>
            <person name="Miyazaki S."/>
            <person name="Morinaga S."/>
            <person name="Murata T."/>
            <person name="Mueller-Roeber B."/>
            <person name="Nelson D.R."/>
            <person name="Obara M."/>
            <person name="Oguri Y."/>
            <person name="Olmstead R.G."/>
            <person name="Onodera N."/>
            <person name="Petersen B.L."/>
            <person name="Pils B."/>
            <person name="Prigge M."/>
            <person name="Rensing S.A."/>
            <person name="Riano-Pachon D.M."/>
            <person name="Roberts A.W."/>
            <person name="Sato Y."/>
            <person name="Scheller H.V."/>
            <person name="Schulz B."/>
            <person name="Schulz C."/>
            <person name="Shakirov E.V."/>
            <person name="Shibagaki N."/>
            <person name="Shinohara N."/>
            <person name="Shippen D.E."/>
            <person name="Soerensen I."/>
            <person name="Sotooka R."/>
            <person name="Sugimoto N."/>
            <person name="Sugita M."/>
            <person name="Sumikawa N."/>
            <person name="Tanurdzic M."/>
            <person name="Theissen G."/>
            <person name="Ulvskov P."/>
            <person name="Wakazuki S."/>
            <person name="Weng J.K."/>
            <person name="Willats W.W."/>
            <person name="Wipf D."/>
            <person name="Wolf P.G."/>
            <person name="Yang L."/>
            <person name="Zimmer A.D."/>
            <person name="Zhu Q."/>
            <person name="Mitros T."/>
            <person name="Hellsten U."/>
            <person name="Loque D."/>
            <person name="Otillar R."/>
            <person name="Salamov A."/>
            <person name="Schmutz J."/>
            <person name="Shapiro H."/>
            <person name="Lindquist E."/>
            <person name="Lucas S."/>
            <person name="Rokhsar D."/>
            <person name="Grigoriev I.V."/>
        </authorList>
    </citation>
    <scope>NUCLEOTIDE SEQUENCE [LARGE SCALE GENOMIC DNA]</scope>
</reference>
<dbReference type="SMART" id="SM00220">
    <property type="entry name" value="S_TKc"/>
    <property type="match status" value="1"/>
</dbReference>
<keyword evidence="3" id="KW-0418">Kinase</keyword>
<comment type="similarity">
    <text evidence="6">Belongs to the protein kinase superfamily.</text>
</comment>
<name>D8SKB3_SELML</name>
<dbReference type="HOGENOM" id="CLU_000288_7_35_1"/>